<feature type="domain" description="NAD-glutamate dehydrogenase ACT3" evidence="5">
    <location>
        <begin position="568"/>
        <end position="625"/>
    </location>
</feature>
<dbReference type="PANTHER" id="PTHR43403">
    <property type="entry name" value="NAD-SPECIFIC GLUTAMATE DEHYDROGENASE"/>
    <property type="match status" value="1"/>
</dbReference>
<dbReference type="PANTHER" id="PTHR43403:SF1">
    <property type="entry name" value="NAD-SPECIFIC GLUTAMATE DEHYDROGENASE"/>
    <property type="match status" value="1"/>
</dbReference>
<evidence type="ECO:0000256" key="1">
    <source>
        <dbReference type="SAM" id="MobiDB-lite"/>
    </source>
</evidence>
<name>A0A381TKB5_9ZZZZ</name>
<dbReference type="GO" id="GO:0004352">
    <property type="term" value="F:glutamate dehydrogenase (NAD+) activity"/>
    <property type="evidence" value="ECO:0007669"/>
    <property type="project" value="InterPro"/>
</dbReference>
<dbReference type="InterPro" id="IPR007780">
    <property type="entry name" value="NAD_Glu_DH_bac"/>
</dbReference>
<evidence type="ECO:0000259" key="4">
    <source>
        <dbReference type="Pfam" id="PF21075"/>
    </source>
</evidence>
<evidence type="ECO:0000259" key="3">
    <source>
        <dbReference type="Pfam" id="PF21074"/>
    </source>
</evidence>
<dbReference type="InterPro" id="IPR049056">
    <property type="entry name" value="NAD_Glu_DH_HM3"/>
</dbReference>
<dbReference type="Pfam" id="PF05088">
    <property type="entry name" value="Bac_GDH_CD"/>
    <property type="match status" value="1"/>
</dbReference>
<evidence type="ECO:0000259" key="5">
    <source>
        <dbReference type="Pfam" id="PF21077"/>
    </source>
</evidence>
<dbReference type="InterPro" id="IPR049064">
    <property type="entry name" value="NAD_Glu_DH_ACT3"/>
</dbReference>
<dbReference type="GO" id="GO:0004069">
    <property type="term" value="F:L-aspartate:2-oxoglutarate aminotransferase activity"/>
    <property type="evidence" value="ECO:0007669"/>
    <property type="project" value="InterPro"/>
</dbReference>
<dbReference type="InterPro" id="IPR046346">
    <property type="entry name" value="Aminoacid_DH-like_N_sf"/>
</dbReference>
<dbReference type="SUPFAM" id="SSF53223">
    <property type="entry name" value="Aminoacid dehydrogenase-like, N-terminal domain"/>
    <property type="match status" value="1"/>
</dbReference>
<reference evidence="6" key="1">
    <citation type="submission" date="2018-05" db="EMBL/GenBank/DDBJ databases">
        <authorList>
            <person name="Lanie J.A."/>
            <person name="Ng W.-L."/>
            <person name="Kazmierczak K.M."/>
            <person name="Andrzejewski T.M."/>
            <person name="Davidsen T.M."/>
            <person name="Wayne K.J."/>
            <person name="Tettelin H."/>
            <person name="Glass J.I."/>
            <person name="Rusch D."/>
            <person name="Podicherti R."/>
            <person name="Tsui H.-C.T."/>
            <person name="Winkler M.E."/>
        </authorList>
    </citation>
    <scope>NUCLEOTIDE SEQUENCE</scope>
</reference>
<proteinExistence type="predicted"/>
<feature type="domain" description="NAD-glutamate dehydrogenase N-terminal ACT1" evidence="4">
    <location>
        <begin position="26"/>
        <end position="168"/>
    </location>
</feature>
<dbReference type="Pfam" id="PF21074">
    <property type="entry name" value="GDH_C"/>
    <property type="match status" value="1"/>
</dbReference>
<dbReference type="GO" id="GO:0006538">
    <property type="term" value="P:L-glutamate catabolic process"/>
    <property type="evidence" value="ECO:0007669"/>
    <property type="project" value="InterPro"/>
</dbReference>
<dbReference type="Pfam" id="PF21073">
    <property type="entry name" value="GDH_HM1"/>
    <property type="match status" value="1"/>
</dbReference>
<feature type="domain" description="NAD-glutamate dehydrogenase catalytic" evidence="2">
    <location>
        <begin position="733"/>
        <end position="1223"/>
    </location>
</feature>
<dbReference type="Gene3D" id="3.40.50.720">
    <property type="entry name" value="NAD(P)-binding Rossmann-like Domain"/>
    <property type="match status" value="1"/>
</dbReference>
<dbReference type="Pfam" id="PF21077">
    <property type="entry name" value="GDH_ACT3"/>
    <property type="match status" value="1"/>
</dbReference>
<feature type="domain" description="NAD-specific glutamate dehydrogenase C-terminal" evidence="3">
    <location>
        <begin position="1269"/>
        <end position="1611"/>
    </location>
</feature>
<protein>
    <submittedName>
        <fullName evidence="6">Uncharacterized protein</fullName>
    </submittedName>
</protein>
<dbReference type="InterPro" id="IPR028971">
    <property type="entry name" value="NAD-GDH_cat"/>
</dbReference>
<organism evidence="6">
    <name type="scientific">marine metagenome</name>
    <dbReference type="NCBI Taxonomy" id="408172"/>
    <lineage>
        <taxon>unclassified sequences</taxon>
        <taxon>metagenomes</taxon>
        <taxon>ecological metagenomes</taxon>
    </lineage>
</organism>
<gene>
    <name evidence="6" type="ORF">METZ01_LOCUS69123</name>
</gene>
<dbReference type="InterPro" id="IPR036291">
    <property type="entry name" value="NAD(P)-bd_dom_sf"/>
</dbReference>
<dbReference type="EMBL" id="UINC01004706">
    <property type="protein sequence ID" value="SVA16269.1"/>
    <property type="molecule type" value="Genomic_DNA"/>
</dbReference>
<accession>A0A381TKB5</accession>
<dbReference type="InterPro" id="IPR049059">
    <property type="entry name" value="NAD_Glu_DH_HM1"/>
</dbReference>
<feature type="compositionally biased region" description="Basic and acidic residues" evidence="1">
    <location>
        <begin position="1455"/>
        <end position="1467"/>
    </location>
</feature>
<dbReference type="InterPro" id="IPR024727">
    <property type="entry name" value="NAD_Glu_DH_N_ACT1"/>
</dbReference>
<evidence type="ECO:0000313" key="6">
    <source>
        <dbReference type="EMBL" id="SVA16269.1"/>
    </source>
</evidence>
<dbReference type="PIRSF" id="PIRSF036761">
    <property type="entry name" value="GDH_Mll4104"/>
    <property type="match status" value="1"/>
</dbReference>
<dbReference type="Pfam" id="PF21075">
    <property type="entry name" value="GDH_ACT1"/>
    <property type="match status" value="1"/>
</dbReference>
<sequence length="1621" mass="184498">MSKIKKIREENTLVQDDSDNSVFDQFITHFLRGMSERMRETYSNSELEVFLKDRFAFFRKAVNRSGMVQVVPHKLPSNTHEESYFAGNVIIEIVSPDAPFIVVTVEALLRQLDLMIHRKLHPIMGVRLTAEKEILGVISPVDTSEKFDHLYLEIDADADIVSLKRIENLIAGHMLAVQLVQNQRQNMLKRLESMEKEIDTVTVISSDTKEEWSKLCGWLKLDNFTLMGFITLVAQDSDSTNFIKTIDNSGLGILAETFLATSSKTLLNVVTARLSMRRHSEFPFALDLIRFTSPVLRFENLMMLSIRVPDKKSGMVEHVFLGLLRGSSLQVKNVETPLIHQKMDYIFKNRNMLVNSYDYNEVVRIFSATPKFELFRSSRKELIQVCDGLLSVNNPNNIYCFQINTRVTGVLKLMIVMPTSLFSEEAIEHTVVLLKAKIPHQHCDWFEARGSEKSRLHLEFELQEDTLGKSELPNVDLLQLENEISGLIKPWKIQLRELLQSKNTGDEGARLYERYVPLMPSHYSARVEILEALENIQFMELLTRDDDLQFDLKHFSIPSELGKSVSLLYVYSKEKIHLIEIMPVLQNLGLHVIDQLTTRIGNDEKTLAFIQSFRVVRSDRRKIEEEHFKPLLAPIVKQVFKKKTENDPLNGLALLANLACREINVLQLYRNLSLQLSAPLTRETINGVLLRHPICSRLLFETFACRFSPESSFGNLIYRQEVLLPQKKHEFIESLVTVKQVTDDEVLRRLFELIENTLRTNYYLQQDTEETGISIKLDSRKIEQMPDPVPFKEIYVHDVGMEGLHLRFGPVARGGLRWSDRPDDFRTEILGLVKTQQTKNVVIVPVGSKGGFVLKNTPVSREEAITESKNQYRRFISAMLQITDNFDAQGKIQTPSHVLSYDDPDPYLVVAADKGTATFSDIANEVSEKCDYWLGDAFASGGSVGYDHKREGITARGGWECVKLHFKEMGRDIQAEHTTVIGIGDMSGDVFGNGMLQSKMLLLKAAFNHMHIILDPDPDAESSWQERKRLFDLPGSSWMDYSTERISSGGGIYERNAKSIKLSPEIKGMLGTDADSLKGEEAVRLILQMDVDLLWFGGIGTYIKTADQTHYQVGDQANNSLRIDTTECQMKVIGEGANLGLTQLARIDLANNGVRLNTDAVDNSGGVNMSDYEVNLKILLQQLLRRGIVGSKEERNDLLASATNEVSELVLANNRGQHRLISMDSIRSNLNFRLFRKLIAHLQEQGMNKRSEYIPTRTELDQLEHANMPLPRPVLSVLMAYAKMEIYEALTSSEMPLEKELTATYLEYVPKTLKSHFGENANDHPLKKEIVSTVLTNNITNQAGSTFVSRMAQVTERSIPDIIRTYLILESSLGATEIRERLYSMTDITEKERYEVLIDLEDVLKMLVRNVLQSQAVPPGFEQIDQYHGLLSELVEHPDNSVDTLNSENDQSPPDSEREKVESEDLSEQRAIDAVRTSLRRLRLAPDVIHLCINKKLGVSTAYRIAESVEQKFGLDWLRERLILQEPGNDWELEFQDILLRTLDANKLRLLEVLLASHKIETMKEQDFPTLLEPLEEMNAAHLRAYIQSLEQLRSGSLISLTSIAVNLSHLDFLKNISSKI</sequence>
<dbReference type="SUPFAM" id="SSF51735">
    <property type="entry name" value="NAD(P)-binding Rossmann-fold domains"/>
    <property type="match status" value="1"/>
</dbReference>
<dbReference type="InterPro" id="IPR048381">
    <property type="entry name" value="GDH_C"/>
</dbReference>
<evidence type="ECO:0000259" key="2">
    <source>
        <dbReference type="Pfam" id="PF05088"/>
    </source>
</evidence>
<feature type="region of interest" description="Disordered" evidence="1">
    <location>
        <begin position="1440"/>
        <end position="1467"/>
    </location>
</feature>
<feature type="compositionally biased region" description="Polar residues" evidence="1">
    <location>
        <begin position="1441"/>
        <end position="1454"/>
    </location>
</feature>
<dbReference type="Pfam" id="PF21078">
    <property type="entry name" value="GDH_HM3"/>
    <property type="match status" value="1"/>
</dbReference>